<evidence type="ECO:0000256" key="1">
    <source>
        <dbReference type="SAM" id="Phobius"/>
    </source>
</evidence>
<keyword evidence="1" id="KW-0472">Membrane</keyword>
<dbReference type="EMBL" id="LGUT01004237">
    <property type="protein sequence ID" value="KOG56358.1"/>
    <property type="molecule type" value="Genomic_DNA"/>
</dbReference>
<keyword evidence="1" id="KW-1133">Transmembrane helix</keyword>
<organism evidence="2 3">
    <name type="scientific">Streptomyces varsoviensis</name>
    <dbReference type="NCBI Taxonomy" id="67373"/>
    <lineage>
        <taxon>Bacteria</taxon>
        <taxon>Bacillati</taxon>
        <taxon>Actinomycetota</taxon>
        <taxon>Actinomycetes</taxon>
        <taxon>Kitasatosporales</taxon>
        <taxon>Streptomycetaceae</taxon>
        <taxon>Streptomyces</taxon>
    </lineage>
</organism>
<feature type="transmembrane region" description="Helical" evidence="1">
    <location>
        <begin position="73"/>
        <end position="93"/>
    </location>
</feature>
<proteinExistence type="predicted"/>
<comment type="caution">
    <text evidence="2">The sequence shown here is derived from an EMBL/GenBank/DDBJ whole genome shotgun (WGS) entry which is preliminary data.</text>
</comment>
<gene>
    <name evidence="2" type="ORF">ADK38_43335</name>
</gene>
<evidence type="ECO:0000313" key="3">
    <source>
        <dbReference type="Proteomes" id="UP000037020"/>
    </source>
</evidence>
<name>A0ABR5ISW7_9ACTN</name>
<keyword evidence="1" id="KW-0812">Transmembrane</keyword>
<protein>
    <submittedName>
        <fullName evidence="2">Membrane protein</fullName>
    </submittedName>
</protein>
<keyword evidence="3" id="KW-1185">Reference proteome</keyword>
<feature type="transmembrane region" description="Helical" evidence="1">
    <location>
        <begin position="16"/>
        <end position="36"/>
    </location>
</feature>
<feature type="non-terminal residue" evidence="2">
    <location>
        <position position="97"/>
    </location>
</feature>
<reference evidence="2 3" key="1">
    <citation type="submission" date="2015-07" db="EMBL/GenBank/DDBJ databases">
        <authorList>
            <person name="Ju K.-S."/>
            <person name="Doroghazi J.R."/>
            <person name="Metcalf W.W."/>
        </authorList>
    </citation>
    <scope>NUCLEOTIDE SEQUENCE [LARGE SCALE GENOMIC DNA]</scope>
    <source>
        <strain evidence="2 3">NRRL B-3589</strain>
    </source>
</reference>
<feature type="non-terminal residue" evidence="2">
    <location>
        <position position="1"/>
    </location>
</feature>
<evidence type="ECO:0000313" key="2">
    <source>
        <dbReference type="EMBL" id="KOG56358.1"/>
    </source>
</evidence>
<sequence length="97" mass="10085">ASGGRWRTAWRAERRMLLGVALAPLGWLAYVVWVGAREGEALGYLRVQGGWGNGFDGGLAFASFVGGRLASPGGALAGAGLLAGVVLVLWLYARGVR</sequence>
<dbReference type="Proteomes" id="UP000037020">
    <property type="component" value="Unassembled WGS sequence"/>
</dbReference>
<accession>A0ABR5ISW7</accession>